<dbReference type="AlphaFoldDB" id="A0A2G9R5L0"/>
<dbReference type="EMBL" id="KV960181">
    <property type="protein sequence ID" value="PIO23160.1"/>
    <property type="molecule type" value="Genomic_DNA"/>
</dbReference>
<accession>A0A2G9R5L0</accession>
<proteinExistence type="predicted"/>
<protein>
    <submittedName>
        <fullName evidence="1">Uncharacterized protein</fullName>
    </submittedName>
</protein>
<sequence length="48" mass="5554">MFSTICFLGLQKRKGNPSSSRSLKTTSTSTRITLRWRMEKIFDMILKG</sequence>
<evidence type="ECO:0000313" key="1">
    <source>
        <dbReference type="EMBL" id="PIO23160.1"/>
    </source>
</evidence>
<dbReference type="Proteomes" id="UP000228934">
    <property type="component" value="Unassembled WGS sequence"/>
</dbReference>
<reference evidence="2" key="1">
    <citation type="journal article" date="2017" name="Nat. Commun.">
        <title>The North American bullfrog draft genome provides insight into hormonal regulation of long noncoding RNA.</title>
        <authorList>
            <person name="Hammond S.A."/>
            <person name="Warren R.L."/>
            <person name="Vandervalk B.P."/>
            <person name="Kucuk E."/>
            <person name="Khan H."/>
            <person name="Gibb E.A."/>
            <person name="Pandoh P."/>
            <person name="Kirk H."/>
            <person name="Zhao Y."/>
            <person name="Jones M."/>
            <person name="Mungall A.J."/>
            <person name="Coope R."/>
            <person name="Pleasance S."/>
            <person name="Moore R.A."/>
            <person name="Holt R.A."/>
            <person name="Round J.M."/>
            <person name="Ohora S."/>
            <person name="Walle B.V."/>
            <person name="Veldhoen N."/>
            <person name="Helbing C.C."/>
            <person name="Birol I."/>
        </authorList>
    </citation>
    <scope>NUCLEOTIDE SEQUENCE [LARGE SCALE GENOMIC DNA]</scope>
</reference>
<gene>
    <name evidence="1" type="ORF">AB205_0064430</name>
</gene>
<name>A0A2G9R5L0_AQUCT</name>
<keyword evidence="2" id="KW-1185">Reference proteome</keyword>
<organism evidence="1 2">
    <name type="scientific">Aquarana catesbeiana</name>
    <name type="common">American bullfrog</name>
    <name type="synonym">Rana catesbeiana</name>
    <dbReference type="NCBI Taxonomy" id="8400"/>
    <lineage>
        <taxon>Eukaryota</taxon>
        <taxon>Metazoa</taxon>
        <taxon>Chordata</taxon>
        <taxon>Craniata</taxon>
        <taxon>Vertebrata</taxon>
        <taxon>Euteleostomi</taxon>
        <taxon>Amphibia</taxon>
        <taxon>Batrachia</taxon>
        <taxon>Anura</taxon>
        <taxon>Neobatrachia</taxon>
        <taxon>Ranoidea</taxon>
        <taxon>Ranidae</taxon>
        <taxon>Aquarana</taxon>
    </lineage>
</organism>
<evidence type="ECO:0000313" key="2">
    <source>
        <dbReference type="Proteomes" id="UP000228934"/>
    </source>
</evidence>